<feature type="transmembrane region" description="Helical" evidence="1">
    <location>
        <begin position="66"/>
        <end position="85"/>
    </location>
</feature>
<organism evidence="2 3">
    <name type="scientific">Halocaridina rubra</name>
    <name type="common">Hawaiian red shrimp</name>
    <dbReference type="NCBI Taxonomy" id="373956"/>
    <lineage>
        <taxon>Eukaryota</taxon>
        <taxon>Metazoa</taxon>
        <taxon>Ecdysozoa</taxon>
        <taxon>Arthropoda</taxon>
        <taxon>Crustacea</taxon>
        <taxon>Multicrustacea</taxon>
        <taxon>Malacostraca</taxon>
        <taxon>Eumalacostraca</taxon>
        <taxon>Eucarida</taxon>
        <taxon>Decapoda</taxon>
        <taxon>Pleocyemata</taxon>
        <taxon>Caridea</taxon>
        <taxon>Atyoidea</taxon>
        <taxon>Atyidae</taxon>
        <taxon>Halocaridina</taxon>
    </lineage>
</organism>
<dbReference type="PANTHER" id="PTHR44733">
    <property type="entry name" value="DNAJ HOMOLOG SUBFAMILY C MEMBER 22"/>
    <property type="match status" value="1"/>
</dbReference>
<reference evidence="2 3" key="1">
    <citation type="submission" date="2023-11" db="EMBL/GenBank/DDBJ databases">
        <title>Halocaridina rubra genome assembly.</title>
        <authorList>
            <person name="Smith C."/>
        </authorList>
    </citation>
    <scope>NUCLEOTIDE SEQUENCE [LARGE SCALE GENOMIC DNA]</scope>
    <source>
        <strain evidence="2">EP-1</strain>
        <tissue evidence="2">Whole</tissue>
    </source>
</reference>
<sequence>PPFNLVRFVGQILVGNSWSYLITSAVPTEEIYGFSLVWLTHLAPIGTALAVWNIGNIGREEGGLKWPMIGAFAVFPFSIFHPPLINWSALLSAWLFNQQEKKWRRTPYSKKPLW</sequence>
<accession>A0AAN8XF50</accession>
<feature type="transmembrane region" description="Helical" evidence="1">
    <location>
        <begin position="31"/>
        <end position="54"/>
    </location>
</feature>
<proteinExistence type="predicted"/>
<gene>
    <name evidence="2" type="primary">DNAJC22</name>
    <name evidence="2" type="ORF">SK128_023653</name>
</gene>
<evidence type="ECO:0000313" key="2">
    <source>
        <dbReference type="EMBL" id="KAK7077975.1"/>
    </source>
</evidence>
<evidence type="ECO:0000313" key="3">
    <source>
        <dbReference type="Proteomes" id="UP001381693"/>
    </source>
</evidence>
<dbReference type="EMBL" id="JAXCGZ010008094">
    <property type="protein sequence ID" value="KAK7077975.1"/>
    <property type="molecule type" value="Genomic_DNA"/>
</dbReference>
<dbReference type="PANTHER" id="PTHR44733:SF1">
    <property type="entry name" value="DNAJ HOMOLOG SUBFAMILY C MEMBER 22"/>
    <property type="match status" value="1"/>
</dbReference>
<name>A0AAN8XF50_HALRR</name>
<protein>
    <submittedName>
        <fullName evidence="2">DnaJ molecular chaperone y domain</fullName>
    </submittedName>
</protein>
<keyword evidence="1" id="KW-0472">Membrane</keyword>
<feature type="non-terminal residue" evidence="2">
    <location>
        <position position="1"/>
    </location>
</feature>
<comment type="caution">
    <text evidence="2">The sequence shown here is derived from an EMBL/GenBank/DDBJ whole genome shotgun (WGS) entry which is preliminary data.</text>
</comment>
<feature type="non-terminal residue" evidence="2">
    <location>
        <position position="114"/>
    </location>
</feature>
<keyword evidence="1" id="KW-0812">Transmembrane</keyword>
<dbReference type="AlphaFoldDB" id="A0AAN8XF50"/>
<evidence type="ECO:0000256" key="1">
    <source>
        <dbReference type="SAM" id="Phobius"/>
    </source>
</evidence>
<keyword evidence="3" id="KW-1185">Reference proteome</keyword>
<dbReference type="Proteomes" id="UP001381693">
    <property type="component" value="Unassembled WGS sequence"/>
</dbReference>
<dbReference type="GO" id="GO:0016020">
    <property type="term" value="C:membrane"/>
    <property type="evidence" value="ECO:0007669"/>
    <property type="project" value="TreeGrafter"/>
</dbReference>
<keyword evidence="1" id="KW-1133">Transmembrane helix</keyword>